<dbReference type="Gene3D" id="1.10.40.50">
    <property type="entry name" value="Probable gtpase engc, domain 3"/>
    <property type="match status" value="1"/>
</dbReference>
<dbReference type="HAMAP" id="MF_01820">
    <property type="entry name" value="GTPase_RsgA"/>
    <property type="match status" value="1"/>
</dbReference>
<dbReference type="PANTHER" id="PTHR32120:SF10">
    <property type="entry name" value="SMALL RIBOSOMAL SUBUNIT BIOGENESIS GTPASE RSGA"/>
    <property type="match status" value="1"/>
</dbReference>
<keyword evidence="2 10" id="KW-0690">Ribosome biogenesis</keyword>
<dbReference type="KEGG" id="spoa:EQM13_06065"/>
<reference evidence="14" key="1">
    <citation type="submission" date="2019-01" db="EMBL/GenBank/DDBJ databases">
        <title>Draft genomes of a novel of Sporanaerobacter strains.</title>
        <authorList>
            <person name="Ma S."/>
        </authorList>
    </citation>
    <scope>NUCLEOTIDE SEQUENCE [LARGE SCALE GENOMIC DNA]</scope>
    <source>
        <strain evidence="14">NJN-17</strain>
    </source>
</reference>
<evidence type="ECO:0000313" key="14">
    <source>
        <dbReference type="Proteomes" id="UP000287969"/>
    </source>
</evidence>
<dbReference type="GO" id="GO:0005737">
    <property type="term" value="C:cytoplasm"/>
    <property type="evidence" value="ECO:0007669"/>
    <property type="project" value="UniProtKB-SubCell"/>
</dbReference>
<dbReference type="PANTHER" id="PTHR32120">
    <property type="entry name" value="SMALL RIBOSOMAL SUBUNIT BIOGENESIS GTPASE RSGA"/>
    <property type="match status" value="1"/>
</dbReference>
<dbReference type="Pfam" id="PF03193">
    <property type="entry name" value="RsgA_GTPase"/>
    <property type="match status" value="1"/>
</dbReference>
<name>A0A410QAY7_9FIRM</name>
<dbReference type="InterPro" id="IPR030378">
    <property type="entry name" value="G_CP_dom"/>
</dbReference>
<dbReference type="Proteomes" id="UP000287969">
    <property type="component" value="Chromosome"/>
</dbReference>
<dbReference type="PROSITE" id="PS50936">
    <property type="entry name" value="ENGC_GTPASE"/>
    <property type="match status" value="1"/>
</dbReference>
<feature type="binding site" evidence="10">
    <location>
        <position position="301"/>
    </location>
    <ligand>
        <name>Zn(2+)</name>
        <dbReference type="ChEBI" id="CHEBI:29105"/>
    </ligand>
</feature>
<evidence type="ECO:0000313" key="13">
    <source>
        <dbReference type="EMBL" id="QAT61182.1"/>
    </source>
</evidence>
<feature type="binding site" evidence="10">
    <location>
        <begin position="161"/>
        <end position="164"/>
    </location>
    <ligand>
        <name>GTP</name>
        <dbReference type="ChEBI" id="CHEBI:37565"/>
    </ligand>
</feature>
<keyword evidence="4 10" id="KW-0699">rRNA-binding</keyword>
<evidence type="ECO:0000256" key="7">
    <source>
        <dbReference type="ARBA" id="ARBA00022833"/>
    </source>
</evidence>
<keyword evidence="3 10" id="KW-0479">Metal-binding</keyword>
<dbReference type="InterPro" id="IPR027417">
    <property type="entry name" value="P-loop_NTPase"/>
</dbReference>
<dbReference type="InterPro" id="IPR004881">
    <property type="entry name" value="Ribosome_biogen_GTPase_RsgA"/>
</dbReference>
<keyword evidence="1 10" id="KW-0963">Cytoplasm</keyword>
<dbReference type="PROSITE" id="PS51721">
    <property type="entry name" value="G_CP"/>
    <property type="match status" value="1"/>
</dbReference>
<dbReference type="SUPFAM" id="SSF50249">
    <property type="entry name" value="Nucleic acid-binding proteins"/>
    <property type="match status" value="1"/>
</dbReference>
<dbReference type="EC" id="3.6.1.-" evidence="10"/>
<comment type="function">
    <text evidence="10">One of several proteins that assist in the late maturation steps of the functional core of the 30S ribosomal subunit. Helps release RbfA from mature subunits. May play a role in the assembly of ribosomal proteins into the subunit. Circularly permuted GTPase that catalyzes slow GTP hydrolysis, GTPase activity is stimulated by the 30S ribosomal subunit.</text>
</comment>
<comment type="cofactor">
    <cofactor evidence="10">
        <name>Zn(2+)</name>
        <dbReference type="ChEBI" id="CHEBI:29105"/>
    </cofactor>
    <text evidence="10">Binds 1 zinc ion per subunit.</text>
</comment>
<keyword evidence="5 10" id="KW-0547">Nucleotide-binding</keyword>
<dbReference type="AlphaFoldDB" id="A0A410QAY7"/>
<dbReference type="InterPro" id="IPR012340">
    <property type="entry name" value="NA-bd_OB-fold"/>
</dbReference>
<evidence type="ECO:0000256" key="9">
    <source>
        <dbReference type="ARBA" id="ARBA00023134"/>
    </source>
</evidence>
<dbReference type="OrthoDB" id="9809485at2"/>
<feature type="binding site" evidence="10">
    <location>
        <begin position="213"/>
        <end position="221"/>
    </location>
    <ligand>
        <name>GTP</name>
        <dbReference type="ChEBI" id="CHEBI:37565"/>
    </ligand>
</feature>
<dbReference type="Gene3D" id="3.40.50.300">
    <property type="entry name" value="P-loop containing nucleotide triphosphate hydrolases"/>
    <property type="match status" value="1"/>
</dbReference>
<evidence type="ECO:0000259" key="12">
    <source>
        <dbReference type="PROSITE" id="PS51721"/>
    </source>
</evidence>
<dbReference type="InterPro" id="IPR010914">
    <property type="entry name" value="RsgA_GTPase_dom"/>
</dbReference>
<dbReference type="SUPFAM" id="SSF52540">
    <property type="entry name" value="P-loop containing nucleoside triphosphate hydrolases"/>
    <property type="match status" value="1"/>
</dbReference>
<keyword evidence="6 10" id="KW-0378">Hydrolase</keyword>
<evidence type="ECO:0000256" key="6">
    <source>
        <dbReference type="ARBA" id="ARBA00022801"/>
    </source>
</evidence>
<keyword evidence="14" id="KW-1185">Reference proteome</keyword>
<sequence>MPKIITGGNKLNNNLFELGLNEEIIEEFKQYYKDGYIGRVITEYKGMYKVITENDIILSQISGKISFEAVDRNDYPAVGDWVVLDRDRSDRGNAAIHGILQRKSKLSRKVAGTDIDEQIIASNIDIIFICMSLNQDFNLRKLERYISIAWNSGGTPVVVLTKSDLCEDISEKLTEVEKVAIGIDIIHVSSLTYEGLEELKKYLTFGKTVVFIGSSGVGKSSLINLLLGQDRLKTNEIRESDDRGKHTTTHRELILLPEGGVVIDTPGMREIQLLDEEESIEDAFSDITEISKHCRFSDCKHDKEPGCAVVKAIEEGVISKSRLDNYNKLKKEAEFIKRKMDRKAELKYKKEIIRRNKKIRNNNKI</sequence>
<dbReference type="NCBIfam" id="TIGR00157">
    <property type="entry name" value="ribosome small subunit-dependent GTPase A"/>
    <property type="match status" value="1"/>
</dbReference>
<keyword evidence="8 10" id="KW-0694">RNA-binding</keyword>
<dbReference type="EMBL" id="CP035282">
    <property type="protein sequence ID" value="QAT61182.1"/>
    <property type="molecule type" value="Genomic_DNA"/>
</dbReference>
<evidence type="ECO:0000256" key="4">
    <source>
        <dbReference type="ARBA" id="ARBA00022730"/>
    </source>
</evidence>
<keyword evidence="9 10" id="KW-0342">GTP-binding</keyword>
<comment type="similarity">
    <text evidence="10">Belongs to the TRAFAC class YlqF/YawG GTPase family. RsgA subfamily.</text>
</comment>
<evidence type="ECO:0000256" key="3">
    <source>
        <dbReference type="ARBA" id="ARBA00022723"/>
    </source>
</evidence>
<feature type="binding site" evidence="10">
    <location>
        <position position="307"/>
    </location>
    <ligand>
        <name>Zn(2+)</name>
        <dbReference type="ChEBI" id="CHEBI:29105"/>
    </ligand>
</feature>
<feature type="binding site" evidence="10">
    <location>
        <position position="294"/>
    </location>
    <ligand>
        <name>Zn(2+)</name>
        <dbReference type="ChEBI" id="CHEBI:29105"/>
    </ligand>
</feature>
<evidence type="ECO:0000256" key="1">
    <source>
        <dbReference type="ARBA" id="ARBA00022490"/>
    </source>
</evidence>
<feature type="binding site" evidence="10">
    <location>
        <position position="299"/>
    </location>
    <ligand>
        <name>Zn(2+)</name>
        <dbReference type="ChEBI" id="CHEBI:29105"/>
    </ligand>
</feature>
<keyword evidence="7 10" id="KW-0862">Zinc</keyword>
<protein>
    <recommendedName>
        <fullName evidence="10">Small ribosomal subunit biogenesis GTPase RsgA</fullName>
        <ecNumber evidence="10">3.6.1.-</ecNumber>
    </recommendedName>
</protein>
<evidence type="ECO:0000256" key="2">
    <source>
        <dbReference type="ARBA" id="ARBA00022517"/>
    </source>
</evidence>
<dbReference type="GO" id="GO:0046872">
    <property type="term" value="F:metal ion binding"/>
    <property type="evidence" value="ECO:0007669"/>
    <property type="project" value="UniProtKB-KW"/>
</dbReference>
<dbReference type="GO" id="GO:0005525">
    <property type="term" value="F:GTP binding"/>
    <property type="evidence" value="ECO:0007669"/>
    <property type="project" value="UniProtKB-UniRule"/>
</dbReference>
<accession>A0A410QAY7</accession>
<comment type="subunit">
    <text evidence="10">Monomer. Associates with 30S ribosomal subunit, binds 16S rRNA.</text>
</comment>
<evidence type="ECO:0000259" key="11">
    <source>
        <dbReference type="PROSITE" id="PS50936"/>
    </source>
</evidence>
<organism evidence="13 14">
    <name type="scientific">Acidilutibacter cellobiosedens</name>
    <dbReference type="NCBI Taxonomy" id="2507161"/>
    <lineage>
        <taxon>Bacteria</taxon>
        <taxon>Bacillati</taxon>
        <taxon>Bacillota</taxon>
        <taxon>Tissierellia</taxon>
        <taxon>Tissierellales</taxon>
        <taxon>Acidilutibacteraceae</taxon>
        <taxon>Acidilutibacter</taxon>
    </lineage>
</organism>
<gene>
    <name evidence="10 13" type="primary">rsgA</name>
    <name evidence="13" type="ORF">EQM13_06065</name>
</gene>
<dbReference type="GO" id="GO:0019843">
    <property type="term" value="F:rRNA binding"/>
    <property type="evidence" value="ECO:0007669"/>
    <property type="project" value="UniProtKB-KW"/>
</dbReference>
<evidence type="ECO:0000256" key="10">
    <source>
        <dbReference type="HAMAP-Rule" id="MF_01820"/>
    </source>
</evidence>
<evidence type="ECO:0000256" key="8">
    <source>
        <dbReference type="ARBA" id="ARBA00022884"/>
    </source>
</evidence>
<dbReference type="GO" id="GO:0003924">
    <property type="term" value="F:GTPase activity"/>
    <property type="evidence" value="ECO:0007669"/>
    <property type="project" value="UniProtKB-UniRule"/>
</dbReference>
<dbReference type="CDD" id="cd01854">
    <property type="entry name" value="YjeQ_EngC"/>
    <property type="match status" value="1"/>
</dbReference>
<feature type="domain" description="CP-type G" evidence="12">
    <location>
        <begin position="113"/>
        <end position="271"/>
    </location>
</feature>
<dbReference type="GO" id="GO:0042274">
    <property type="term" value="P:ribosomal small subunit biogenesis"/>
    <property type="evidence" value="ECO:0007669"/>
    <property type="project" value="UniProtKB-UniRule"/>
</dbReference>
<evidence type="ECO:0000256" key="5">
    <source>
        <dbReference type="ARBA" id="ARBA00022741"/>
    </source>
</evidence>
<feature type="domain" description="EngC GTPase" evidence="11">
    <location>
        <begin position="122"/>
        <end position="269"/>
    </location>
</feature>
<proteinExistence type="inferred from homology"/>
<comment type="subcellular location">
    <subcellularLocation>
        <location evidence="10">Cytoplasm</location>
    </subcellularLocation>
</comment>